<dbReference type="SUPFAM" id="SSF52374">
    <property type="entry name" value="Nucleotidylyl transferase"/>
    <property type="match status" value="1"/>
</dbReference>
<dbReference type="PRINTS" id="PR01038">
    <property type="entry name" value="TRNASYNTHARG"/>
</dbReference>
<dbReference type="GO" id="GO:0004814">
    <property type="term" value="F:arginine-tRNA ligase activity"/>
    <property type="evidence" value="ECO:0007669"/>
    <property type="project" value="InterPro"/>
</dbReference>
<keyword evidence="7" id="KW-1185">Reference proteome</keyword>
<evidence type="ECO:0000313" key="8">
    <source>
        <dbReference type="WBParaSite" id="GPLIN_000737700"/>
    </source>
</evidence>
<reference evidence="7" key="1">
    <citation type="submission" date="2013-12" db="EMBL/GenBank/DDBJ databases">
        <authorList>
            <person name="Aslett M."/>
        </authorList>
    </citation>
    <scope>NUCLEOTIDE SEQUENCE [LARGE SCALE GENOMIC DNA]</scope>
    <source>
        <strain evidence="7">Lindley</strain>
    </source>
</reference>
<dbReference type="WBParaSite" id="GPLIN_000737700">
    <property type="protein sequence ID" value="GPLIN_000737700"/>
    <property type="gene ID" value="GPLIN_000737700"/>
</dbReference>
<dbReference type="Pfam" id="PF00750">
    <property type="entry name" value="tRNA-synt_1d"/>
    <property type="match status" value="1"/>
</dbReference>
<protein>
    <recommendedName>
        <fullName evidence="5">Arginyl-tRNA synthetase</fullName>
    </recommendedName>
</protein>
<evidence type="ECO:0000256" key="2">
    <source>
        <dbReference type="ARBA" id="ARBA00022741"/>
    </source>
</evidence>
<keyword evidence="3" id="KW-0067">ATP-binding</keyword>
<proteinExistence type="predicted"/>
<evidence type="ECO:0000256" key="4">
    <source>
        <dbReference type="ARBA" id="ARBA00023146"/>
    </source>
</evidence>
<evidence type="ECO:0000256" key="5">
    <source>
        <dbReference type="ARBA" id="ARBA00033033"/>
    </source>
</evidence>
<dbReference type="InterPro" id="IPR001412">
    <property type="entry name" value="aa-tRNA-synth_I_CS"/>
</dbReference>
<accession>A0A183C3D3</accession>
<evidence type="ECO:0000313" key="7">
    <source>
        <dbReference type="Proteomes" id="UP000050741"/>
    </source>
</evidence>
<dbReference type="AlphaFoldDB" id="A0A183C3D3"/>
<reference evidence="8" key="3">
    <citation type="submission" date="2016-06" db="UniProtKB">
        <authorList>
            <consortium name="WormBaseParasite"/>
        </authorList>
    </citation>
    <scope>IDENTIFICATION</scope>
</reference>
<dbReference type="InterPro" id="IPR035684">
    <property type="entry name" value="ArgRS_core"/>
</dbReference>
<dbReference type="PANTHER" id="PTHR11956:SF5">
    <property type="entry name" value="ARGININE--TRNA LIGASE, CYTOPLASMIC"/>
    <property type="match status" value="1"/>
</dbReference>
<dbReference type="GO" id="GO:0005524">
    <property type="term" value="F:ATP binding"/>
    <property type="evidence" value="ECO:0007669"/>
    <property type="project" value="UniProtKB-KW"/>
</dbReference>
<organism evidence="7 8">
    <name type="scientific">Globodera pallida</name>
    <name type="common">Potato cyst nematode worm</name>
    <name type="synonym">Heterodera pallida</name>
    <dbReference type="NCBI Taxonomy" id="36090"/>
    <lineage>
        <taxon>Eukaryota</taxon>
        <taxon>Metazoa</taxon>
        <taxon>Ecdysozoa</taxon>
        <taxon>Nematoda</taxon>
        <taxon>Chromadorea</taxon>
        <taxon>Rhabditida</taxon>
        <taxon>Tylenchina</taxon>
        <taxon>Tylenchomorpha</taxon>
        <taxon>Tylenchoidea</taxon>
        <taxon>Heteroderidae</taxon>
        <taxon>Heteroderinae</taxon>
        <taxon>Globodera</taxon>
    </lineage>
</organism>
<dbReference type="InterPro" id="IPR001278">
    <property type="entry name" value="Arg-tRNA-ligase"/>
</dbReference>
<keyword evidence="4" id="KW-0030">Aminoacyl-tRNA synthetase</keyword>
<sequence>MLLQTFRRIIHSPELISELLAKFSIPKQRIVIDFSSPNIAKTFHMGHLRSTVCGDFLQRIYRLAGHEVNFVVCCGEWSSRGGD</sequence>
<keyword evidence="2" id="KW-0547">Nucleotide-binding</keyword>
<dbReference type="InterPro" id="IPR014729">
    <property type="entry name" value="Rossmann-like_a/b/a_fold"/>
</dbReference>
<dbReference type="Gene3D" id="3.40.50.620">
    <property type="entry name" value="HUPs"/>
    <property type="match status" value="1"/>
</dbReference>
<dbReference type="Proteomes" id="UP000050741">
    <property type="component" value="Unassembled WGS sequence"/>
</dbReference>
<dbReference type="PANTHER" id="PTHR11956">
    <property type="entry name" value="ARGINYL-TRNA SYNTHETASE"/>
    <property type="match status" value="1"/>
</dbReference>
<evidence type="ECO:0000256" key="3">
    <source>
        <dbReference type="ARBA" id="ARBA00022840"/>
    </source>
</evidence>
<name>A0A183C3D3_GLOPA</name>
<evidence type="ECO:0000256" key="1">
    <source>
        <dbReference type="ARBA" id="ARBA00022598"/>
    </source>
</evidence>
<dbReference type="PROSITE" id="PS00178">
    <property type="entry name" value="AA_TRNA_LIGASE_I"/>
    <property type="match status" value="1"/>
</dbReference>
<evidence type="ECO:0000259" key="6">
    <source>
        <dbReference type="Pfam" id="PF00750"/>
    </source>
</evidence>
<reference evidence="7" key="2">
    <citation type="submission" date="2014-05" db="EMBL/GenBank/DDBJ databases">
        <title>The genome and life-stage specific transcriptomes of Globodera pallida elucidate key aspects of plant parasitism by a cyst nematode.</title>
        <authorList>
            <person name="Cotton J.A."/>
            <person name="Lilley C.J."/>
            <person name="Jones L.M."/>
            <person name="Kikuchi T."/>
            <person name="Reid A.J."/>
            <person name="Thorpe P."/>
            <person name="Tsai I.J."/>
            <person name="Beasley H."/>
            <person name="Blok V."/>
            <person name="Cock P.J.A."/>
            <person name="Van den Akker S.E."/>
            <person name="Holroyd N."/>
            <person name="Hunt M."/>
            <person name="Mantelin S."/>
            <person name="Naghra H."/>
            <person name="Pain A."/>
            <person name="Palomares-Rius J.E."/>
            <person name="Zarowiecki M."/>
            <person name="Berriman M."/>
            <person name="Jones J.T."/>
            <person name="Urwin P.E."/>
        </authorList>
    </citation>
    <scope>NUCLEOTIDE SEQUENCE [LARGE SCALE GENOMIC DNA]</scope>
    <source>
        <strain evidence="7">Lindley</strain>
    </source>
</reference>
<feature type="domain" description="Arginyl-tRNA synthetase catalytic core" evidence="6">
    <location>
        <begin position="22"/>
        <end position="79"/>
    </location>
</feature>
<dbReference type="GO" id="GO:0006420">
    <property type="term" value="P:arginyl-tRNA aminoacylation"/>
    <property type="evidence" value="ECO:0007669"/>
    <property type="project" value="InterPro"/>
</dbReference>
<keyword evidence="1" id="KW-0436">Ligase</keyword>